<name>A0A4Q7L605_9PSEU</name>
<evidence type="ECO:0000259" key="2">
    <source>
        <dbReference type="Pfam" id="PF12680"/>
    </source>
</evidence>
<feature type="chain" id="PRO_5020519565" evidence="1">
    <location>
        <begin position="27"/>
        <end position="154"/>
    </location>
</feature>
<evidence type="ECO:0000256" key="1">
    <source>
        <dbReference type="SAM" id="SignalP"/>
    </source>
</evidence>
<dbReference type="Gene3D" id="3.10.450.50">
    <property type="match status" value="1"/>
</dbReference>
<dbReference type="InterPro" id="IPR037401">
    <property type="entry name" value="SnoaL-like"/>
</dbReference>
<reference evidence="3 4" key="1">
    <citation type="submission" date="2019-02" db="EMBL/GenBank/DDBJ databases">
        <title>Genomic Encyclopedia of Type Strains, Phase IV (KMG-IV): sequencing the most valuable type-strain genomes for metagenomic binning, comparative biology and taxonomic classification.</title>
        <authorList>
            <person name="Goeker M."/>
        </authorList>
    </citation>
    <scope>NUCLEOTIDE SEQUENCE [LARGE SCALE GENOMIC DNA]</scope>
    <source>
        <strain evidence="3 4">DSM 101727</strain>
    </source>
</reference>
<evidence type="ECO:0000313" key="3">
    <source>
        <dbReference type="EMBL" id="RZS44270.1"/>
    </source>
</evidence>
<proteinExistence type="predicted"/>
<accession>A0A4Q7L605</accession>
<feature type="domain" description="SnoaL-like" evidence="2">
    <location>
        <begin position="42"/>
        <end position="143"/>
    </location>
</feature>
<keyword evidence="4" id="KW-1185">Reference proteome</keyword>
<dbReference type="Proteomes" id="UP000294257">
    <property type="component" value="Unassembled WGS sequence"/>
</dbReference>
<dbReference type="AlphaFoldDB" id="A0A4Q7L605"/>
<feature type="signal peptide" evidence="1">
    <location>
        <begin position="1"/>
        <end position="26"/>
    </location>
</feature>
<dbReference type="SUPFAM" id="SSF54427">
    <property type="entry name" value="NTF2-like"/>
    <property type="match status" value="1"/>
</dbReference>
<dbReference type="OrthoDB" id="129755at2"/>
<dbReference type="Pfam" id="PF12680">
    <property type="entry name" value="SnoaL_2"/>
    <property type="match status" value="1"/>
</dbReference>
<comment type="caution">
    <text evidence="3">The sequence shown here is derived from an EMBL/GenBank/DDBJ whole genome shotgun (WGS) entry which is preliminary data.</text>
</comment>
<organism evidence="3 4">
    <name type="scientific">Herbihabitans rhizosphaerae</name>
    <dbReference type="NCBI Taxonomy" id="1872711"/>
    <lineage>
        <taxon>Bacteria</taxon>
        <taxon>Bacillati</taxon>
        <taxon>Actinomycetota</taxon>
        <taxon>Actinomycetes</taxon>
        <taxon>Pseudonocardiales</taxon>
        <taxon>Pseudonocardiaceae</taxon>
        <taxon>Herbihabitans</taxon>
    </lineage>
</organism>
<dbReference type="NCBIfam" id="TIGR02246">
    <property type="entry name" value="SgcJ/EcaC family oxidoreductase"/>
    <property type="match status" value="1"/>
</dbReference>
<dbReference type="EMBL" id="SGWQ01000001">
    <property type="protein sequence ID" value="RZS44270.1"/>
    <property type="molecule type" value="Genomic_DNA"/>
</dbReference>
<dbReference type="InterPro" id="IPR032710">
    <property type="entry name" value="NTF2-like_dom_sf"/>
</dbReference>
<evidence type="ECO:0000313" key="4">
    <source>
        <dbReference type="Proteomes" id="UP000294257"/>
    </source>
</evidence>
<sequence length="154" mass="16373">MATRNIAIALVLAAGAATVAGTSASAAPDGARGCAWQFDTAVARYVATTDARDAKAFNALVHPDVVGVLPGGSTLVGKPAFAGFIERFFARTDWTQTFTVKHRAVDGCSTATVLFESVYSEPAAGYRQTLMIGITWTREHGRWLVLHDQNTVVE</sequence>
<protein>
    <submittedName>
        <fullName evidence="3">Uncharacterized protein (TIGR02246 family)</fullName>
    </submittedName>
</protein>
<dbReference type="InterPro" id="IPR011944">
    <property type="entry name" value="Steroid_delta5-4_isomerase"/>
</dbReference>
<gene>
    <name evidence="3" type="ORF">EV193_101145</name>
</gene>
<dbReference type="RefSeq" id="WP_130341972.1">
    <property type="nucleotide sequence ID" value="NZ_SGWQ01000001.1"/>
</dbReference>
<keyword evidence="1" id="KW-0732">Signal</keyword>